<evidence type="ECO:0000256" key="1">
    <source>
        <dbReference type="SAM" id="MobiDB-lite"/>
    </source>
</evidence>
<feature type="chain" id="PRO_5011451981" evidence="2">
    <location>
        <begin position="30"/>
        <end position="250"/>
    </location>
</feature>
<dbReference type="OrthoDB" id="2139205at2"/>
<feature type="signal peptide" evidence="2">
    <location>
        <begin position="1"/>
        <end position="29"/>
    </location>
</feature>
<feature type="compositionally biased region" description="Acidic residues" evidence="1">
    <location>
        <begin position="37"/>
        <end position="53"/>
    </location>
</feature>
<gene>
    <name evidence="3" type="ORF">SAMN04488558_10641</name>
</gene>
<protein>
    <submittedName>
        <fullName evidence="3">Uncharacterized protein</fullName>
    </submittedName>
</protein>
<proteinExistence type="predicted"/>
<name>A0A1H9DYB9_9LACT</name>
<evidence type="ECO:0000313" key="4">
    <source>
        <dbReference type="Proteomes" id="UP000198833"/>
    </source>
</evidence>
<dbReference type="STRING" id="89093.SAMN04488558_10641"/>
<evidence type="ECO:0000256" key="2">
    <source>
        <dbReference type="SAM" id="SignalP"/>
    </source>
</evidence>
<keyword evidence="2" id="KW-0732">Signal</keyword>
<dbReference type="Proteomes" id="UP000198833">
    <property type="component" value="Unassembled WGS sequence"/>
</dbReference>
<keyword evidence="4" id="KW-1185">Reference proteome</keyword>
<sequence length="250" mass="28027">MKTIVKYLLVGLCLLTLFSLSSTRTVVHGQDWSQETESSESLDSSVEESDLTTEDSKDETTTASTNTAISLDFRRYMPFAKFVNYQYQGDGSVFEVQDIIMEYMPDNQGTFQITAFTGDSATAYVYQIRDNGLFELACFENYNVVEDLRYSPEATDGAESLILPSNLAVGTSYQSGYNNENKRTVSDLFNQFSFGGYTFENVIKVVEAQGSGQFNYYFAPDYGLILVERVNNNNAQQIIQLISTQGNVIE</sequence>
<accession>A0A1H9DYB9</accession>
<dbReference type="EMBL" id="FOEN01000006">
    <property type="protein sequence ID" value="SEQ18479.1"/>
    <property type="molecule type" value="Genomic_DNA"/>
</dbReference>
<evidence type="ECO:0000313" key="3">
    <source>
        <dbReference type="EMBL" id="SEQ18479.1"/>
    </source>
</evidence>
<dbReference type="AlphaFoldDB" id="A0A1H9DYB9"/>
<reference evidence="3 4" key="1">
    <citation type="submission" date="2016-10" db="EMBL/GenBank/DDBJ databases">
        <authorList>
            <person name="de Groot N.N."/>
        </authorList>
    </citation>
    <scope>NUCLEOTIDE SEQUENCE [LARGE SCALE GENOMIC DNA]</scope>
    <source>
        <strain evidence="3 4">DSM 15695</strain>
    </source>
</reference>
<dbReference type="RefSeq" id="WP_092571831.1">
    <property type="nucleotide sequence ID" value="NZ_CALUDV010000029.1"/>
</dbReference>
<feature type="region of interest" description="Disordered" evidence="1">
    <location>
        <begin position="29"/>
        <end position="63"/>
    </location>
</feature>
<organism evidence="3 4">
    <name type="scientific">Ignavigranum ruoffiae</name>
    <dbReference type="NCBI Taxonomy" id="89093"/>
    <lineage>
        <taxon>Bacteria</taxon>
        <taxon>Bacillati</taxon>
        <taxon>Bacillota</taxon>
        <taxon>Bacilli</taxon>
        <taxon>Lactobacillales</taxon>
        <taxon>Aerococcaceae</taxon>
        <taxon>Ignavigranum</taxon>
    </lineage>
</organism>